<name>A0AAN9JKD4_CLITE</name>
<dbReference type="AlphaFoldDB" id="A0AAN9JKD4"/>
<proteinExistence type="predicted"/>
<evidence type="ECO:0000313" key="1">
    <source>
        <dbReference type="EMBL" id="KAK7300503.1"/>
    </source>
</evidence>
<organism evidence="1 2">
    <name type="scientific">Clitoria ternatea</name>
    <name type="common">Butterfly pea</name>
    <dbReference type="NCBI Taxonomy" id="43366"/>
    <lineage>
        <taxon>Eukaryota</taxon>
        <taxon>Viridiplantae</taxon>
        <taxon>Streptophyta</taxon>
        <taxon>Embryophyta</taxon>
        <taxon>Tracheophyta</taxon>
        <taxon>Spermatophyta</taxon>
        <taxon>Magnoliopsida</taxon>
        <taxon>eudicotyledons</taxon>
        <taxon>Gunneridae</taxon>
        <taxon>Pentapetalae</taxon>
        <taxon>rosids</taxon>
        <taxon>fabids</taxon>
        <taxon>Fabales</taxon>
        <taxon>Fabaceae</taxon>
        <taxon>Papilionoideae</taxon>
        <taxon>50 kb inversion clade</taxon>
        <taxon>NPAAA clade</taxon>
        <taxon>indigoferoid/millettioid clade</taxon>
        <taxon>Phaseoleae</taxon>
        <taxon>Clitoria</taxon>
    </lineage>
</organism>
<reference evidence="1 2" key="1">
    <citation type="submission" date="2024-01" db="EMBL/GenBank/DDBJ databases">
        <title>The genomes of 5 underutilized Papilionoideae crops provide insights into root nodulation and disease resistance.</title>
        <authorList>
            <person name="Yuan L."/>
        </authorList>
    </citation>
    <scope>NUCLEOTIDE SEQUENCE [LARGE SCALE GENOMIC DNA]</scope>
    <source>
        <strain evidence="1">LY-2023</strain>
        <tissue evidence="1">Leaf</tissue>
    </source>
</reference>
<accession>A0AAN9JKD4</accession>
<evidence type="ECO:0000313" key="2">
    <source>
        <dbReference type="Proteomes" id="UP001359559"/>
    </source>
</evidence>
<gene>
    <name evidence="1" type="ORF">RJT34_11348</name>
</gene>
<dbReference type="EMBL" id="JAYKXN010000003">
    <property type="protein sequence ID" value="KAK7300503.1"/>
    <property type="molecule type" value="Genomic_DNA"/>
</dbReference>
<protein>
    <submittedName>
        <fullName evidence="1">Uncharacterized protein</fullName>
    </submittedName>
</protein>
<sequence>MVLSWPHEVNGEYSAYNAYEFVQALRIANMATSSLSTFDAKKVWNINYPPKLVALVFQQKIPIADEVVHSSLSLLQEWHESRKFEHAKAGNNSKWDVERLVVATNSLMLLQALKDHIDCLMVLS</sequence>
<keyword evidence="2" id="KW-1185">Reference proteome</keyword>
<dbReference type="Proteomes" id="UP001359559">
    <property type="component" value="Unassembled WGS sequence"/>
</dbReference>
<comment type="caution">
    <text evidence="1">The sequence shown here is derived from an EMBL/GenBank/DDBJ whole genome shotgun (WGS) entry which is preliminary data.</text>
</comment>